<proteinExistence type="predicted"/>
<dbReference type="KEGG" id="ptkz:JDV02_008817"/>
<dbReference type="RefSeq" id="XP_047846456.1">
    <property type="nucleotide sequence ID" value="XM_047990449.1"/>
</dbReference>
<name>A0A9Q8QNI1_9HYPO</name>
<dbReference type="AlphaFoldDB" id="A0A9Q8QNI1"/>
<reference evidence="2" key="1">
    <citation type="submission" date="2021-11" db="EMBL/GenBank/DDBJ databases">
        <title>Purpureocillium_takamizusanense_genome.</title>
        <authorList>
            <person name="Nguyen N.-H."/>
        </authorList>
    </citation>
    <scope>NUCLEOTIDE SEQUENCE</scope>
    <source>
        <strain evidence="2">PT3</strain>
    </source>
</reference>
<dbReference type="Pfam" id="PF00117">
    <property type="entry name" value="GATase"/>
    <property type="match status" value="1"/>
</dbReference>
<dbReference type="Proteomes" id="UP000829364">
    <property type="component" value="Chromosome 9"/>
</dbReference>
<dbReference type="Gene3D" id="3.40.50.880">
    <property type="match status" value="1"/>
</dbReference>
<gene>
    <name evidence="2" type="ORF">JDV02_008817</name>
</gene>
<dbReference type="OrthoDB" id="92161at2759"/>
<dbReference type="InterPro" id="IPR044992">
    <property type="entry name" value="ChyE-like"/>
</dbReference>
<evidence type="ECO:0000259" key="1">
    <source>
        <dbReference type="Pfam" id="PF00117"/>
    </source>
</evidence>
<feature type="domain" description="Glutamine amidotransferase" evidence="1">
    <location>
        <begin position="135"/>
        <end position="275"/>
    </location>
</feature>
<evidence type="ECO:0000313" key="2">
    <source>
        <dbReference type="EMBL" id="UNI22975.1"/>
    </source>
</evidence>
<dbReference type="EMBL" id="CP086362">
    <property type="protein sequence ID" value="UNI22975.1"/>
    <property type="molecule type" value="Genomic_DNA"/>
</dbReference>
<dbReference type="GeneID" id="72070762"/>
<protein>
    <recommendedName>
        <fullName evidence="1">Glutamine amidotransferase domain-containing protein</fullName>
    </recommendedName>
</protein>
<dbReference type="InterPro" id="IPR017926">
    <property type="entry name" value="GATASE"/>
</dbReference>
<dbReference type="PANTHER" id="PTHR42695">
    <property type="entry name" value="GLUTAMINE AMIDOTRANSFERASE YLR126C-RELATED"/>
    <property type="match status" value="1"/>
</dbReference>
<sequence>MSATENPRRLYCQRDHGGFFLLVCAVEVCGGWHCPLNLTRPWDDDGLGRLTERALSSARALSRPIASHRIASHRTAVITTTNNMKALVLKTFPAEATGPVGDAMASAFRAHLLRLEPDCQVDVCGLADDEPVPDPLSYDLVIFSGGIFDLLSPEPHPAWVARAKEVVRAVAADDGGQAGRRTKLLGICFGHQIIHLTLGGQLAVLAEGPRIGIEQLQLTPEGARFFGKDSLRLHKFHKRQVKTPAEGFVALAPDNEILCSASGRLLSFQAHPELSADISHGLLDSDKKGFYKEKARSNPNVVLRDVHSEHDGAYVWSKIVDWVRS</sequence>
<evidence type="ECO:0000313" key="3">
    <source>
        <dbReference type="Proteomes" id="UP000829364"/>
    </source>
</evidence>
<dbReference type="GO" id="GO:0005829">
    <property type="term" value="C:cytosol"/>
    <property type="evidence" value="ECO:0007669"/>
    <property type="project" value="TreeGrafter"/>
</dbReference>
<dbReference type="GO" id="GO:0005634">
    <property type="term" value="C:nucleus"/>
    <property type="evidence" value="ECO:0007669"/>
    <property type="project" value="TreeGrafter"/>
</dbReference>
<dbReference type="PANTHER" id="PTHR42695:SF5">
    <property type="entry name" value="GLUTAMINE AMIDOTRANSFERASE YLR126C-RELATED"/>
    <property type="match status" value="1"/>
</dbReference>
<accession>A0A9Q8QNI1</accession>
<organism evidence="2 3">
    <name type="scientific">Purpureocillium takamizusanense</name>
    <dbReference type="NCBI Taxonomy" id="2060973"/>
    <lineage>
        <taxon>Eukaryota</taxon>
        <taxon>Fungi</taxon>
        <taxon>Dikarya</taxon>
        <taxon>Ascomycota</taxon>
        <taxon>Pezizomycotina</taxon>
        <taxon>Sordariomycetes</taxon>
        <taxon>Hypocreomycetidae</taxon>
        <taxon>Hypocreales</taxon>
        <taxon>Ophiocordycipitaceae</taxon>
        <taxon>Purpureocillium</taxon>
    </lineage>
</organism>
<keyword evidence="3" id="KW-1185">Reference proteome</keyword>
<dbReference type="SUPFAM" id="SSF52317">
    <property type="entry name" value="Class I glutamine amidotransferase-like"/>
    <property type="match status" value="1"/>
</dbReference>
<dbReference type="InterPro" id="IPR029062">
    <property type="entry name" value="Class_I_gatase-like"/>
</dbReference>